<proteinExistence type="predicted"/>
<name>A0A238X590_9ACTN</name>
<keyword evidence="2" id="KW-1185">Reference proteome</keyword>
<dbReference type="EMBL" id="FZNR01000003">
    <property type="protein sequence ID" value="SNR53870.1"/>
    <property type="molecule type" value="Genomic_DNA"/>
</dbReference>
<dbReference type="RefSeq" id="WP_089292733.1">
    <property type="nucleotide sequence ID" value="NZ_BOMU01000039.1"/>
</dbReference>
<dbReference type="InterPro" id="IPR012348">
    <property type="entry name" value="RNR-like"/>
</dbReference>
<reference evidence="1 2" key="1">
    <citation type="submission" date="2017-06" db="EMBL/GenBank/DDBJ databases">
        <authorList>
            <person name="Kim H.J."/>
            <person name="Triplett B.A."/>
        </authorList>
    </citation>
    <scope>NUCLEOTIDE SEQUENCE [LARGE SCALE GENOMIC DNA]</scope>
    <source>
        <strain evidence="1 2">DSM 43151</strain>
    </source>
</reference>
<dbReference type="AlphaFoldDB" id="A0A238X590"/>
<dbReference type="Pfam" id="PF11583">
    <property type="entry name" value="AurF"/>
    <property type="match status" value="1"/>
</dbReference>
<evidence type="ECO:0000313" key="2">
    <source>
        <dbReference type="Proteomes" id="UP000198415"/>
    </source>
</evidence>
<protein>
    <submittedName>
        <fullName evidence="1">p-aminobenzoate N-oxygenase AurF</fullName>
    </submittedName>
</protein>
<accession>A0A238X590</accession>
<dbReference type="OrthoDB" id="505347at2"/>
<organism evidence="1 2">
    <name type="scientific">Actinoplanes regularis</name>
    <dbReference type="NCBI Taxonomy" id="52697"/>
    <lineage>
        <taxon>Bacteria</taxon>
        <taxon>Bacillati</taxon>
        <taxon>Actinomycetota</taxon>
        <taxon>Actinomycetes</taxon>
        <taxon>Micromonosporales</taxon>
        <taxon>Micromonosporaceae</taxon>
        <taxon>Actinoplanes</taxon>
    </lineage>
</organism>
<dbReference type="Gene3D" id="1.10.620.20">
    <property type="entry name" value="Ribonucleotide Reductase, subunit A"/>
    <property type="match status" value="1"/>
</dbReference>
<sequence length="320" mass="35547">MYQISDAPERPTVARYRSAFSNWEERASVRVGPRRSLDADDGSDIYFPPELVPVVAHPYITERGPEVIRRILVHRLYQYLNFTTLLETSAVIPVTSDIGIGRCGLQLDARMRRDAFKITTDEAWHAQFSDDLIADVVAHTGVPVTLPDQPSFLSRLAVVRESIEPSVRGAAPLAFAIVSETLISSILRDLPKDRRLPGAVREVVADHAEDEGKHHAYFRSLISTFWPALTKGQQQQLGPLLPELITIFLEPDFQALSYALLEVGLTDAEVEQVLAESHPREETAAGIARAAKATVRYLREVGALDDGCTREAFQRSALIP</sequence>
<gene>
    <name evidence="1" type="ORF">SAMN06264365_10366</name>
</gene>
<evidence type="ECO:0000313" key="1">
    <source>
        <dbReference type="EMBL" id="SNR53870.1"/>
    </source>
</evidence>
<dbReference type="InterPro" id="IPR025859">
    <property type="entry name" value="AurF/CmlI"/>
</dbReference>
<dbReference type="Proteomes" id="UP000198415">
    <property type="component" value="Unassembled WGS sequence"/>
</dbReference>
<dbReference type="GO" id="GO:0016491">
    <property type="term" value="F:oxidoreductase activity"/>
    <property type="evidence" value="ECO:0007669"/>
    <property type="project" value="InterPro"/>
</dbReference>